<dbReference type="UniPathway" id="UPA00053">
    <property type="reaction ID" value="UER00085"/>
</dbReference>
<evidence type="ECO:0000259" key="21">
    <source>
        <dbReference type="Pfam" id="PF24621"/>
    </source>
</evidence>
<comment type="similarity">
    <text evidence="7 19">Belongs to the sugar phosphate cyclases superfamily. Dehydroquinate synthase family.</text>
</comment>
<dbReference type="CDD" id="cd08195">
    <property type="entry name" value="DHQS"/>
    <property type="match status" value="1"/>
</dbReference>
<keyword evidence="15 19" id="KW-0520">NAD</keyword>
<dbReference type="GO" id="GO:0046872">
    <property type="term" value="F:metal ion binding"/>
    <property type="evidence" value="ECO:0007669"/>
    <property type="project" value="UniProtKB-KW"/>
</dbReference>
<evidence type="ECO:0000256" key="10">
    <source>
        <dbReference type="ARBA" id="ARBA00022490"/>
    </source>
</evidence>
<feature type="binding site" evidence="19">
    <location>
        <position position="150"/>
    </location>
    <ligand>
        <name>NAD(+)</name>
        <dbReference type="ChEBI" id="CHEBI:57540"/>
    </ligand>
</feature>
<evidence type="ECO:0000256" key="18">
    <source>
        <dbReference type="ARBA" id="ARBA00023285"/>
    </source>
</evidence>
<dbReference type="SUPFAM" id="SSF56796">
    <property type="entry name" value="Dehydroquinate synthase-like"/>
    <property type="match status" value="1"/>
</dbReference>
<keyword evidence="10 19" id="KW-0963">Cytoplasm</keyword>
<accession>A0A7T5R149</accession>
<comment type="subcellular location">
    <subcellularLocation>
        <location evidence="5 19">Cytoplasm</location>
    </subcellularLocation>
</comment>
<keyword evidence="17 19" id="KW-0456">Lyase</keyword>
<dbReference type="GO" id="GO:0000166">
    <property type="term" value="F:nucleotide binding"/>
    <property type="evidence" value="ECO:0007669"/>
    <property type="project" value="UniProtKB-KW"/>
</dbReference>
<dbReference type="PANTHER" id="PTHR43622">
    <property type="entry name" value="3-DEHYDROQUINATE SYNTHASE"/>
    <property type="match status" value="1"/>
</dbReference>
<keyword evidence="12 19" id="KW-0479">Metal-binding</keyword>
<evidence type="ECO:0000256" key="8">
    <source>
        <dbReference type="ARBA" id="ARBA00013031"/>
    </source>
</evidence>
<evidence type="ECO:0000256" key="3">
    <source>
        <dbReference type="ARBA" id="ARBA00001947"/>
    </source>
</evidence>
<evidence type="ECO:0000259" key="20">
    <source>
        <dbReference type="Pfam" id="PF01761"/>
    </source>
</evidence>
<organism evidence="22 23">
    <name type="scientific">Micavibrio aeruginosavorus</name>
    <dbReference type="NCBI Taxonomy" id="349221"/>
    <lineage>
        <taxon>Bacteria</taxon>
        <taxon>Pseudomonadati</taxon>
        <taxon>Bdellovibrionota</taxon>
        <taxon>Bdellovibrionia</taxon>
        <taxon>Bdellovibrionales</taxon>
        <taxon>Pseudobdellovibrionaceae</taxon>
        <taxon>Micavibrio</taxon>
    </lineage>
</organism>
<evidence type="ECO:0000256" key="12">
    <source>
        <dbReference type="ARBA" id="ARBA00022723"/>
    </source>
</evidence>
<feature type="binding site" evidence="19">
    <location>
        <begin position="104"/>
        <end position="108"/>
    </location>
    <ligand>
        <name>NAD(+)</name>
        <dbReference type="ChEBI" id="CHEBI:57540"/>
    </ligand>
</feature>
<dbReference type="Gene3D" id="1.20.1090.10">
    <property type="entry name" value="Dehydroquinate synthase-like - alpha domain"/>
    <property type="match status" value="1"/>
</dbReference>
<dbReference type="Pfam" id="PF01761">
    <property type="entry name" value="DHQ_synthase"/>
    <property type="match status" value="1"/>
</dbReference>
<feature type="binding site" evidence="19">
    <location>
        <begin position="168"/>
        <end position="171"/>
    </location>
    <ligand>
        <name>NAD(+)</name>
        <dbReference type="ChEBI" id="CHEBI:57540"/>
    </ligand>
</feature>
<feature type="binding site" evidence="19">
    <location>
        <position position="183"/>
    </location>
    <ligand>
        <name>Zn(2+)</name>
        <dbReference type="ChEBI" id="CHEBI:29105"/>
    </ligand>
</feature>
<comment type="function">
    <text evidence="4 19">Catalyzes the conversion of 3-deoxy-D-arabino-heptulosonate 7-phosphate (DAHP) to dehydroquinate (DHQ).</text>
</comment>
<dbReference type="FunFam" id="3.40.50.1970:FF:000007">
    <property type="entry name" value="Pentafunctional AROM polypeptide"/>
    <property type="match status" value="1"/>
</dbReference>
<evidence type="ECO:0000256" key="19">
    <source>
        <dbReference type="HAMAP-Rule" id="MF_00110"/>
    </source>
</evidence>
<dbReference type="GO" id="GO:0005737">
    <property type="term" value="C:cytoplasm"/>
    <property type="evidence" value="ECO:0007669"/>
    <property type="project" value="UniProtKB-SubCell"/>
</dbReference>
<dbReference type="HAMAP" id="MF_00110">
    <property type="entry name" value="DHQ_synthase"/>
    <property type="match status" value="1"/>
</dbReference>
<comment type="cofactor">
    <cofactor evidence="19">
        <name>Co(2+)</name>
        <dbReference type="ChEBI" id="CHEBI:48828"/>
    </cofactor>
    <cofactor evidence="19">
        <name>Zn(2+)</name>
        <dbReference type="ChEBI" id="CHEBI:29105"/>
    </cofactor>
    <text evidence="19">Binds 1 divalent metal cation per subunit. Can use either Co(2+) or Zn(2+).</text>
</comment>
<feature type="binding site" evidence="19">
    <location>
        <position position="265"/>
    </location>
    <ligand>
        <name>Zn(2+)</name>
        <dbReference type="ChEBI" id="CHEBI:29105"/>
    </ligand>
</feature>
<feature type="domain" description="3-dehydroquinate synthase N-terminal" evidence="20">
    <location>
        <begin position="66"/>
        <end position="177"/>
    </location>
</feature>
<comment type="cofactor">
    <cofactor evidence="2 19">
        <name>NAD(+)</name>
        <dbReference type="ChEBI" id="CHEBI:57540"/>
    </cofactor>
</comment>
<dbReference type="AlphaFoldDB" id="A0A7T5R149"/>
<dbReference type="InterPro" id="IPR056179">
    <property type="entry name" value="DHQS_C"/>
</dbReference>
<reference evidence="22 23" key="1">
    <citation type="submission" date="2020-07" db="EMBL/GenBank/DDBJ databases">
        <title>Huge and variable diversity of episymbiotic CPR bacteria and DPANN archaea in groundwater ecosystems.</title>
        <authorList>
            <person name="He C.Y."/>
            <person name="Keren R."/>
            <person name="Whittaker M."/>
            <person name="Farag I.F."/>
            <person name="Doudna J."/>
            <person name="Cate J.H.D."/>
            <person name="Banfield J.F."/>
        </authorList>
    </citation>
    <scope>NUCLEOTIDE SEQUENCE [LARGE SCALE GENOMIC DNA]</scope>
    <source>
        <strain evidence="22">NC_groundwater_70_Ag_B-0.1um_54_66</strain>
    </source>
</reference>
<gene>
    <name evidence="19" type="primary">aroB</name>
    <name evidence="22" type="ORF">HYS17_08855</name>
</gene>
<keyword evidence="14 19" id="KW-0862">Zinc</keyword>
<feature type="binding site" evidence="19">
    <location>
        <begin position="128"/>
        <end position="129"/>
    </location>
    <ligand>
        <name>NAD(+)</name>
        <dbReference type="ChEBI" id="CHEBI:57540"/>
    </ligand>
</feature>
<evidence type="ECO:0000256" key="15">
    <source>
        <dbReference type="ARBA" id="ARBA00023027"/>
    </source>
</evidence>
<sequence length="370" mass="40173">MSIEKLHVALADHAYDIVIGSGLLSKAQEWVPEKIRRGRIFILTDENAGRHYAASLQAAFPQASILTLPHGEQNKSYQGLERVLDWLLDGRADRRSLLIALGGGVIGDLGGLAAALVLRGIPYVQIPTTLLAQVDSSVGGKTAIDTRQGKNLVGAFYQPVAVIADLDTLTTLPDRERRAGYAEIVKYAFIRDRQFFSWLQENGDKVLKCDPAALTQAVKTSCAHKAEIVAADEKEQNDLRALLNFGHTFGHALEKLLDYDGRLLHGEAVAIGMMLAFDLSVRLGLCPESDRHLALNHLRRMGLKTSIDQVPALADCVTDNILQAMLNDKKAEGGVSAFIVCCGIGQARVYKDISAEVVRTVIQSGRKAAA</sequence>
<evidence type="ECO:0000256" key="7">
    <source>
        <dbReference type="ARBA" id="ARBA00005412"/>
    </source>
</evidence>
<proteinExistence type="inferred from homology"/>
<protein>
    <recommendedName>
        <fullName evidence="9 19">3-dehydroquinate synthase</fullName>
        <shortName evidence="19">DHQS</shortName>
        <ecNumber evidence="8 19">4.2.3.4</ecNumber>
    </recommendedName>
</protein>
<feature type="binding site" evidence="19">
    <location>
        <position position="247"/>
    </location>
    <ligand>
        <name>Zn(2+)</name>
        <dbReference type="ChEBI" id="CHEBI:29105"/>
    </ligand>
</feature>
<dbReference type="Pfam" id="PF24621">
    <property type="entry name" value="DHQS_C"/>
    <property type="match status" value="1"/>
</dbReference>
<feature type="domain" description="3-dehydroquinate synthase C-terminal" evidence="21">
    <location>
        <begin position="180"/>
        <end position="331"/>
    </location>
</feature>
<dbReference type="InterPro" id="IPR016037">
    <property type="entry name" value="DHQ_synth_AroB"/>
</dbReference>
<dbReference type="InterPro" id="IPR030963">
    <property type="entry name" value="DHQ_synth_fam"/>
</dbReference>
<dbReference type="GO" id="GO:0003856">
    <property type="term" value="F:3-dehydroquinate synthase activity"/>
    <property type="evidence" value="ECO:0007669"/>
    <property type="project" value="UniProtKB-UniRule"/>
</dbReference>
<dbReference type="EMBL" id="CP066681">
    <property type="protein sequence ID" value="QQG35623.1"/>
    <property type="molecule type" value="Genomic_DNA"/>
</dbReference>
<dbReference type="NCBIfam" id="TIGR01357">
    <property type="entry name" value="aroB"/>
    <property type="match status" value="1"/>
</dbReference>
<dbReference type="InterPro" id="IPR050071">
    <property type="entry name" value="Dehydroquinate_synthase"/>
</dbReference>
<name>A0A7T5R149_9BACT</name>
<dbReference type="GO" id="GO:0009073">
    <property type="term" value="P:aromatic amino acid family biosynthetic process"/>
    <property type="evidence" value="ECO:0007669"/>
    <property type="project" value="UniProtKB-KW"/>
</dbReference>
<dbReference type="GO" id="GO:0009423">
    <property type="term" value="P:chorismate biosynthetic process"/>
    <property type="evidence" value="ECO:0007669"/>
    <property type="project" value="UniProtKB-UniRule"/>
</dbReference>
<evidence type="ECO:0000256" key="13">
    <source>
        <dbReference type="ARBA" id="ARBA00022741"/>
    </source>
</evidence>
<evidence type="ECO:0000313" key="22">
    <source>
        <dbReference type="EMBL" id="QQG35623.1"/>
    </source>
</evidence>
<comment type="catalytic activity">
    <reaction evidence="1 19">
        <text>7-phospho-2-dehydro-3-deoxy-D-arabino-heptonate = 3-dehydroquinate + phosphate</text>
        <dbReference type="Rhea" id="RHEA:21968"/>
        <dbReference type="ChEBI" id="CHEBI:32364"/>
        <dbReference type="ChEBI" id="CHEBI:43474"/>
        <dbReference type="ChEBI" id="CHEBI:58394"/>
        <dbReference type="EC" id="4.2.3.4"/>
    </reaction>
</comment>
<keyword evidence="18 19" id="KW-0170">Cobalt</keyword>
<evidence type="ECO:0000313" key="23">
    <source>
        <dbReference type="Proteomes" id="UP000595362"/>
    </source>
</evidence>
<evidence type="ECO:0000256" key="4">
    <source>
        <dbReference type="ARBA" id="ARBA00003485"/>
    </source>
</evidence>
<evidence type="ECO:0000256" key="6">
    <source>
        <dbReference type="ARBA" id="ARBA00004661"/>
    </source>
</evidence>
<dbReference type="PANTHER" id="PTHR43622:SF7">
    <property type="entry name" value="3-DEHYDROQUINATE SYNTHASE, CHLOROPLASTIC"/>
    <property type="match status" value="1"/>
</dbReference>
<evidence type="ECO:0000256" key="1">
    <source>
        <dbReference type="ARBA" id="ARBA00001393"/>
    </source>
</evidence>
<dbReference type="EC" id="4.2.3.4" evidence="8 19"/>
<evidence type="ECO:0000256" key="11">
    <source>
        <dbReference type="ARBA" id="ARBA00022605"/>
    </source>
</evidence>
<dbReference type="GO" id="GO:0008652">
    <property type="term" value="P:amino acid biosynthetic process"/>
    <property type="evidence" value="ECO:0007669"/>
    <property type="project" value="UniProtKB-KW"/>
</dbReference>
<comment type="caution">
    <text evidence="19">Lacks conserved residue(s) required for the propagation of feature annotation.</text>
</comment>
<evidence type="ECO:0000256" key="16">
    <source>
        <dbReference type="ARBA" id="ARBA00023141"/>
    </source>
</evidence>
<dbReference type="InterPro" id="IPR030960">
    <property type="entry name" value="DHQS/DOIS_N"/>
</dbReference>
<evidence type="ECO:0000256" key="14">
    <source>
        <dbReference type="ARBA" id="ARBA00022833"/>
    </source>
</evidence>
<comment type="pathway">
    <text evidence="6 19">Metabolic intermediate biosynthesis; chorismate biosynthesis; chorismate from D-erythrose 4-phosphate and phosphoenolpyruvate: step 2/7.</text>
</comment>
<dbReference type="PIRSF" id="PIRSF001455">
    <property type="entry name" value="DHQ_synth"/>
    <property type="match status" value="1"/>
</dbReference>
<feature type="binding site" evidence="19">
    <location>
        <position position="141"/>
    </location>
    <ligand>
        <name>NAD(+)</name>
        <dbReference type="ChEBI" id="CHEBI:57540"/>
    </ligand>
</feature>
<evidence type="ECO:0000256" key="2">
    <source>
        <dbReference type="ARBA" id="ARBA00001911"/>
    </source>
</evidence>
<keyword evidence="11 19" id="KW-0028">Amino-acid biosynthesis</keyword>
<comment type="cofactor">
    <cofactor evidence="3">
        <name>Zn(2+)</name>
        <dbReference type="ChEBI" id="CHEBI:29105"/>
    </cofactor>
</comment>
<evidence type="ECO:0000256" key="5">
    <source>
        <dbReference type="ARBA" id="ARBA00004496"/>
    </source>
</evidence>
<keyword evidence="16 19" id="KW-0057">Aromatic amino acid biosynthesis</keyword>
<evidence type="ECO:0000256" key="9">
    <source>
        <dbReference type="ARBA" id="ARBA00017684"/>
    </source>
</evidence>
<evidence type="ECO:0000256" key="17">
    <source>
        <dbReference type="ARBA" id="ARBA00023239"/>
    </source>
</evidence>
<keyword evidence="13 19" id="KW-0547">Nucleotide-binding</keyword>
<dbReference type="Gene3D" id="3.40.50.1970">
    <property type="match status" value="1"/>
</dbReference>
<dbReference type="Proteomes" id="UP000595362">
    <property type="component" value="Chromosome"/>
</dbReference>